<dbReference type="SUPFAM" id="SSF52283">
    <property type="entry name" value="Formate/glycerate dehydrogenase catalytic domain-like"/>
    <property type="match status" value="1"/>
</dbReference>
<comment type="similarity">
    <text evidence="1 4">Belongs to the D-isomer specific 2-hydroxyacid dehydrogenase family.</text>
</comment>
<dbReference type="PANTHER" id="PTHR43761">
    <property type="entry name" value="D-ISOMER SPECIFIC 2-HYDROXYACID DEHYDROGENASE FAMILY PROTEIN (AFU_ORTHOLOGUE AFUA_1G13630)"/>
    <property type="match status" value="1"/>
</dbReference>
<comment type="caution">
    <text evidence="7">The sequence shown here is derived from an EMBL/GenBank/DDBJ whole genome shotgun (WGS) entry which is preliminary data.</text>
</comment>
<reference evidence="7 8" key="1">
    <citation type="submission" date="2020-04" db="EMBL/GenBank/DDBJ databases">
        <title>Flammeovirga sp. SR4, a novel species isolated from seawater.</title>
        <authorList>
            <person name="Wang X."/>
        </authorList>
    </citation>
    <scope>NUCLEOTIDE SEQUENCE [LARGE SCALE GENOMIC DNA]</scope>
    <source>
        <strain evidence="7 8">SR4</strain>
    </source>
</reference>
<organism evidence="7 8">
    <name type="scientific">Flammeovirga agarivorans</name>
    <dbReference type="NCBI Taxonomy" id="2726742"/>
    <lineage>
        <taxon>Bacteria</taxon>
        <taxon>Pseudomonadati</taxon>
        <taxon>Bacteroidota</taxon>
        <taxon>Cytophagia</taxon>
        <taxon>Cytophagales</taxon>
        <taxon>Flammeovirgaceae</taxon>
        <taxon>Flammeovirga</taxon>
    </lineage>
</organism>
<dbReference type="Pfam" id="PF00389">
    <property type="entry name" value="2-Hacid_dh"/>
    <property type="match status" value="1"/>
</dbReference>
<evidence type="ECO:0000259" key="6">
    <source>
        <dbReference type="Pfam" id="PF02826"/>
    </source>
</evidence>
<evidence type="ECO:0000313" key="7">
    <source>
        <dbReference type="EMBL" id="NLR91658.1"/>
    </source>
</evidence>
<dbReference type="Proteomes" id="UP000585050">
    <property type="component" value="Unassembled WGS sequence"/>
</dbReference>
<proteinExistence type="inferred from homology"/>
<feature type="domain" description="D-isomer specific 2-hydroxyacid dehydrogenase NAD-binding" evidence="6">
    <location>
        <begin position="127"/>
        <end position="236"/>
    </location>
</feature>
<dbReference type="EMBL" id="JABAIL010000003">
    <property type="protein sequence ID" value="NLR91658.1"/>
    <property type="molecule type" value="Genomic_DNA"/>
</dbReference>
<feature type="domain" description="D-isomer specific 2-hydroxyacid dehydrogenase catalytic" evidence="5">
    <location>
        <begin position="28"/>
        <end position="300"/>
    </location>
</feature>
<evidence type="ECO:0000313" key="8">
    <source>
        <dbReference type="Proteomes" id="UP000585050"/>
    </source>
</evidence>
<dbReference type="GO" id="GO:0051287">
    <property type="term" value="F:NAD binding"/>
    <property type="evidence" value="ECO:0007669"/>
    <property type="project" value="InterPro"/>
</dbReference>
<gene>
    <name evidence="7" type="ORF">HGP29_10600</name>
</gene>
<accession>A0A7X8SK85</accession>
<evidence type="ECO:0000256" key="3">
    <source>
        <dbReference type="ARBA" id="ARBA00023027"/>
    </source>
</evidence>
<name>A0A7X8SK85_9BACT</name>
<evidence type="ECO:0000256" key="4">
    <source>
        <dbReference type="RuleBase" id="RU003719"/>
    </source>
</evidence>
<dbReference type="Gene3D" id="3.40.50.720">
    <property type="entry name" value="NAD(P)-binding Rossmann-like Domain"/>
    <property type="match status" value="2"/>
</dbReference>
<dbReference type="SUPFAM" id="SSF51735">
    <property type="entry name" value="NAD(P)-binding Rossmann-fold domains"/>
    <property type="match status" value="1"/>
</dbReference>
<evidence type="ECO:0000256" key="2">
    <source>
        <dbReference type="ARBA" id="ARBA00023002"/>
    </source>
</evidence>
<keyword evidence="3" id="KW-0520">NAD</keyword>
<keyword evidence="2 4" id="KW-0560">Oxidoreductase</keyword>
<dbReference type="Pfam" id="PF02826">
    <property type="entry name" value="2-Hacid_dh_C"/>
    <property type="match status" value="1"/>
</dbReference>
<keyword evidence="8" id="KW-1185">Reference proteome</keyword>
<dbReference type="AlphaFoldDB" id="A0A7X8SK85"/>
<dbReference type="PANTHER" id="PTHR43761:SF1">
    <property type="entry name" value="D-ISOMER SPECIFIC 2-HYDROXYACID DEHYDROGENASE CATALYTIC DOMAIN-CONTAINING PROTEIN-RELATED"/>
    <property type="match status" value="1"/>
</dbReference>
<dbReference type="RefSeq" id="WP_168882374.1">
    <property type="nucleotide sequence ID" value="NZ_JABAIL010000003.1"/>
</dbReference>
<evidence type="ECO:0000259" key="5">
    <source>
        <dbReference type="Pfam" id="PF00389"/>
    </source>
</evidence>
<dbReference type="GO" id="GO:0016616">
    <property type="term" value="F:oxidoreductase activity, acting on the CH-OH group of donors, NAD or NADP as acceptor"/>
    <property type="evidence" value="ECO:0007669"/>
    <property type="project" value="InterPro"/>
</dbReference>
<evidence type="ECO:0000256" key="1">
    <source>
        <dbReference type="ARBA" id="ARBA00005854"/>
    </source>
</evidence>
<dbReference type="InterPro" id="IPR006139">
    <property type="entry name" value="D-isomer_2_OHA_DH_cat_dom"/>
</dbReference>
<protein>
    <submittedName>
        <fullName evidence="7">Dihydrofolate reductase</fullName>
    </submittedName>
</protein>
<sequence>MFKQITIIDKTGLQEWAIEKLGKYSENPIKVYDDIPSSEEEAAKRIEDADCVFVSWNTQLTAKVMSNAKALKYVGMCCSLYDKKSANVDIDYADKSGIMVKGIRDYGDEGLIEYILSELIRLLKGIGKQQWKENPVELTGRKVGIIGMGTTGQMLADRLQAFGANVSYYNRSRKPQVEENGVNYLTLDELITSSEIISLHLPKNTTILSEEEFTKLGDGKILINTSLGFTFDKSAFDHWISNPTNYAIFDGDGIGQHKEEYDKSENILSTEVVAGWTIEAQERLSQKVLDHVIAFINNESR</sequence>
<dbReference type="InterPro" id="IPR036291">
    <property type="entry name" value="NAD(P)-bd_dom_sf"/>
</dbReference>
<dbReference type="InterPro" id="IPR050418">
    <property type="entry name" value="D-iso_2-hydroxyacid_DH_PdxB"/>
</dbReference>
<dbReference type="InterPro" id="IPR006140">
    <property type="entry name" value="D-isomer_DH_NAD-bd"/>
</dbReference>